<proteinExistence type="inferred from homology"/>
<keyword evidence="9 12" id="KW-0449">Lipoprotein</keyword>
<sequence length="188" mass="21835">MHFAITRFNTFFFKLMRQWKTHIVALVALFSTACSVTPPDNVTVVEKVDINRYLGTWYEIARLDHRFERNMERVTATYSLRDDGGVKVVNRGFNTDKQEWKESTGKAYFTGSPQRGALKVSFFGPFYGGYNIIELDEDYRYALICGPNRNYLWILSRTPTLDDATRDKLVATAKRYGFPTESLIWVNQ</sequence>
<evidence type="ECO:0000313" key="14">
    <source>
        <dbReference type="EMBL" id="TCV03694.1"/>
    </source>
</evidence>
<keyword evidence="5 12" id="KW-0446">Lipid-binding</keyword>
<dbReference type="EMBL" id="SMBY01000013">
    <property type="protein sequence ID" value="TCV03694.1"/>
    <property type="molecule type" value="Genomic_DNA"/>
</dbReference>
<evidence type="ECO:0000256" key="9">
    <source>
        <dbReference type="ARBA" id="ARBA00023288"/>
    </source>
</evidence>
<dbReference type="PROSITE" id="PS51257">
    <property type="entry name" value="PROKAR_LIPOPROTEIN"/>
    <property type="match status" value="1"/>
</dbReference>
<keyword evidence="6 12" id="KW-0472">Membrane</keyword>
<evidence type="ECO:0000256" key="4">
    <source>
        <dbReference type="ARBA" id="ARBA00022729"/>
    </source>
</evidence>
<dbReference type="InterPro" id="IPR022272">
    <property type="entry name" value="Lipocalin_CS"/>
</dbReference>
<dbReference type="AlphaFoldDB" id="A0A4R3VIQ4"/>
<comment type="subunit">
    <text evidence="3 12">Homodimer.</text>
</comment>
<dbReference type="SUPFAM" id="SSF50814">
    <property type="entry name" value="Lipocalins"/>
    <property type="match status" value="1"/>
</dbReference>
<keyword evidence="8 12" id="KW-0998">Cell outer membrane</keyword>
<name>A0A4R3VIQ4_9GAMM</name>
<reference evidence="14 15" key="1">
    <citation type="submission" date="2019-03" db="EMBL/GenBank/DDBJ databases">
        <title>Genomic Encyclopedia of Type Strains, Phase IV (KMG-IV): sequencing the most valuable type-strain genomes for metagenomic binning, comparative biology and taxonomic classification.</title>
        <authorList>
            <person name="Goeker M."/>
        </authorList>
    </citation>
    <scope>NUCLEOTIDE SEQUENCE [LARGE SCALE GENOMIC DNA]</scope>
    <source>
        <strain evidence="14 15">DSM 16730</strain>
    </source>
</reference>
<dbReference type="Proteomes" id="UP000295433">
    <property type="component" value="Unassembled WGS sequence"/>
</dbReference>
<evidence type="ECO:0000256" key="2">
    <source>
        <dbReference type="ARBA" id="ARBA00006889"/>
    </source>
</evidence>
<evidence type="ECO:0000256" key="7">
    <source>
        <dbReference type="ARBA" id="ARBA00023139"/>
    </source>
</evidence>
<dbReference type="NCBIfam" id="NF007786">
    <property type="entry name" value="PRK10477.1"/>
    <property type="match status" value="1"/>
</dbReference>
<dbReference type="Pfam" id="PF08212">
    <property type="entry name" value="Lipocalin_2"/>
    <property type="match status" value="1"/>
</dbReference>
<evidence type="ECO:0000313" key="15">
    <source>
        <dbReference type="Proteomes" id="UP000295433"/>
    </source>
</evidence>
<accession>A0A4R3VIQ4</accession>
<evidence type="ECO:0000256" key="10">
    <source>
        <dbReference type="ARBA" id="ARBA00057024"/>
    </source>
</evidence>
<evidence type="ECO:0000256" key="6">
    <source>
        <dbReference type="ARBA" id="ARBA00023136"/>
    </source>
</evidence>
<dbReference type="FunFam" id="2.40.128.20:FF:000002">
    <property type="entry name" value="Outer membrane lipoprotein Blc"/>
    <property type="match status" value="1"/>
</dbReference>
<dbReference type="InterPro" id="IPR047202">
    <property type="entry name" value="Lipocalin_Blc-like_dom"/>
</dbReference>
<evidence type="ECO:0000256" key="1">
    <source>
        <dbReference type="ARBA" id="ARBA00004459"/>
    </source>
</evidence>
<organism evidence="14 15">
    <name type="scientific">Samsonia erythrinae</name>
    <dbReference type="NCBI Taxonomy" id="160434"/>
    <lineage>
        <taxon>Bacteria</taxon>
        <taxon>Pseudomonadati</taxon>
        <taxon>Pseudomonadota</taxon>
        <taxon>Gammaproteobacteria</taxon>
        <taxon>Enterobacterales</taxon>
        <taxon>Pectobacteriaceae</taxon>
        <taxon>Samsonia</taxon>
    </lineage>
</organism>
<dbReference type="PANTHER" id="PTHR10612:SF34">
    <property type="entry name" value="APOLIPOPROTEIN D"/>
    <property type="match status" value="1"/>
</dbReference>
<evidence type="ECO:0000256" key="12">
    <source>
        <dbReference type="PIRNR" id="PIRNR036893"/>
    </source>
</evidence>
<protein>
    <recommendedName>
        <fullName evidence="11 12">Outer membrane lipoprotein Blc</fullName>
    </recommendedName>
</protein>
<dbReference type="Gene3D" id="2.40.128.20">
    <property type="match status" value="1"/>
</dbReference>
<comment type="caution">
    <text evidence="14">The sequence shown here is derived from an EMBL/GenBank/DDBJ whole genome shotgun (WGS) entry which is preliminary data.</text>
</comment>
<comment type="function">
    <text evidence="10 12">Involved in the storage or transport of lipids necessary for membrane maintenance under stressful conditions. Displays a binding preference for lysophospholipids.</text>
</comment>
<keyword evidence="4" id="KW-0732">Signal</keyword>
<dbReference type="InterPro" id="IPR000566">
    <property type="entry name" value="Lipocln_cytosolic_FA-bd_dom"/>
</dbReference>
<comment type="similarity">
    <text evidence="2 12">Belongs to the calycin superfamily. Lipocalin family.</text>
</comment>
<keyword evidence="15" id="KW-1185">Reference proteome</keyword>
<dbReference type="InterPro" id="IPR012674">
    <property type="entry name" value="Calycin"/>
</dbReference>
<feature type="domain" description="Lipocalin/cytosolic fatty-acid binding" evidence="13">
    <location>
        <begin position="48"/>
        <end position="188"/>
    </location>
</feature>
<dbReference type="PRINTS" id="PR01171">
    <property type="entry name" value="BCTLIPOCALIN"/>
</dbReference>
<evidence type="ECO:0000256" key="11">
    <source>
        <dbReference type="ARBA" id="ARBA00071217"/>
    </source>
</evidence>
<dbReference type="PIRSF" id="PIRSF036893">
    <property type="entry name" value="Lipocalin_ApoD"/>
    <property type="match status" value="1"/>
</dbReference>
<evidence type="ECO:0000256" key="8">
    <source>
        <dbReference type="ARBA" id="ARBA00023237"/>
    </source>
</evidence>
<dbReference type="GO" id="GO:0008289">
    <property type="term" value="F:lipid binding"/>
    <property type="evidence" value="ECO:0007669"/>
    <property type="project" value="UniProtKB-UniRule"/>
</dbReference>
<evidence type="ECO:0000256" key="5">
    <source>
        <dbReference type="ARBA" id="ARBA00023121"/>
    </source>
</evidence>
<evidence type="ECO:0000256" key="3">
    <source>
        <dbReference type="ARBA" id="ARBA00011738"/>
    </source>
</evidence>
<dbReference type="GO" id="GO:0009279">
    <property type="term" value="C:cell outer membrane"/>
    <property type="evidence" value="ECO:0007669"/>
    <property type="project" value="UniProtKB-SubCell"/>
</dbReference>
<dbReference type="GO" id="GO:0006950">
    <property type="term" value="P:response to stress"/>
    <property type="evidence" value="ECO:0007669"/>
    <property type="project" value="UniProtKB-ARBA"/>
</dbReference>
<evidence type="ECO:0000259" key="13">
    <source>
        <dbReference type="Pfam" id="PF08212"/>
    </source>
</evidence>
<dbReference type="PROSITE" id="PS00213">
    <property type="entry name" value="LIPOCALIN"/>
    <property type="match status" value="1"/>
</dbReference>
<keyword evidence="7" id="KW-0564">Palmitate</keyword>
<dbReference type="InterPro" id="IPR002446">
    <property type="entry name" value="Lipocalin_bac"/>
</dbReference>
<dbReference type="InterPro" id="IPR022271">
    <property type="entry name" value="Lipocalin_ApoD"/>
</dbReference>
<dbReference type="PANTHER" id="PTHR10612">
    <property type="entry name" value="APOLIPOPROTEIN D"/>
    <property type="match status" value="1"/>
</dbReference>
<dbReference type="CDD" id="cd19438">
    <property type="entry name" value="lipocalin_Blc-like"/>
    <property type="match status" value="1"/>
</dbReference>
<comment type="subcellular location">
    <subcellularLocation>
        <location evidence="1">Cell outer membrane</location>
        <topology evidence="1">Lipid-anchor</topology>
    </subcellularLocation>
</comment>
<gene>
    <name evidence="14" type="ORF">EDC54_11321</name>
</gene>